<feature type="chain" id="PRO_5019445587" evidence="1">
    <location>
        <begin position="19"/>
        <end position="113"/>
    </location>
</feature>
<dbReference type="EMBL" id="QVQW01000045">
    <property type="protein sequence ID" value="RKU43224.1"/>
    <property type="molecule type" value="Genomic_DNA"/>
</dbReference>
<dbReference type="Proteomes" id="UP000275385">
    <property type="component" value="Unassembled WGS sequence"/>
</dbReference>
<keyword evidence="1" id="KW-0732">Signal</keyword>
<comment type="caution">
    <text evidence="2">The sequence shown here is derived from an EMBL/GenBank/DDBJ whole genome shotgun (WGS) entry which is preliminary data.</text>
</comment>
<evidence type="ECO:0000313" key="2">
    <source>
        <dbReference type="EMBL" id="RKU43224.1"/>
    </source>
</evidence>
<dbReference type="AlphaFoldDB" id="A0A420Y5R0"/>
<keyword evidence="3" id="KW-1185">Reference proteome</keyword>
<proteinExistence type="predicted"/>
<evidence type="ECO:0000256" key="1">
    <source>
        <dbReference type="SAM" id="SignalP"/>
    </source>
</evidence>
<feature type="signal peptide" evidence="1">
    <location>
        <begin position="1"/>
        <end position="18"/>
    </location>
</feature>
<accession>A0A420Y5R0</accession>
<protein>
    <submittedName>
        <fullName evidence="2">Uncharacterized protein</fullName>
    </submittedName>
</protein>
<organism evidence="2 3">
    <name type="scientific">Coniochaeta pulveracea</name>
    <dbReference type="NCBI Taxonomy" id="177199"/>
    <lineage>
        <taxon>Eukaryota</taxon>
        <taxon>Fungi</taxon>
        <taxon>Dikarya</taxon>
        <taxon>Ascomycota</taxon>
        <taxon>Pezizomycotina</taxon>
        <taxon>Sordariomycetes</taxon>
        <taxon>Sordariomycetidae</taxon>
        <taxon>Coniochaetales</taxon>
        <taxon>Coniochaetaceae</taxon>
        <taxon>Coniochaeta</taxon>
    </lineage>
</organism>
<name>A0A420Y5R0_9PEZI</name>
<evidence type="ECO:0000313" key="3">
    <source>
        <dbReference type="Proteomes" id="UP000275385"/>
    </source>
</evidence>
<reference evidence="2 3" key="1">
    <citation type="submission" date="2018-08" db="EMBL/GenBank/DDBJ databases">
        <title>Draft genome of the lignicolous fungus Coniochaeta pulveracea.</title>
        <authorList>
            <person name="Borstlap C.J."/>
            <person name="De Witt R.N."/>
            <person name="Botha A."/>
            <person name="Volschenk H."/>
        </authorList>
    </citation>
    <scope>NUCLEOTIDE SEQUENCE [LARGE SCALE GENOMIC DNA]</scope>
    <source>
        <strain evidence="2 3">CAB683</strain>
    </source>
</reference>
<gene>
    <name evidence="2" type="ORF">DL546_001948</name>
</gene>
<sequence length="113" mass="11273">MHLPTIAATMLLPLLAAADLGTTTSTFTATQTATVTLKRLHTVTSTYAVNSTTMYMPTGASSSSSTSAAITSSVTSYTPSATPSPISKSGASTLSSAHIAIAGLAGMAAVYLL</sequence>